<proteinExistence type="predicted"/>
<feature type="compositionally biased region" description="Polar residues" evidence="1">
    <location>
        <begin position="148"/>
        <end position="162"/>
    </location>
</feature>
<evidence type="ECO:0000313" key="3">
    <source>
        <dbReference type="EMBL" id="KIK64168.1"/>
    </source>
</evidence>
<feature type="compositionally biased region" description="Basic and acidic residues" evidence="1">
    <location>
        <begin position="329"/>
        <end position="340"/>
    </location>
</feature>
<keyword evidence="2" id="KW-0812">Transmembrane</keyword>
<dbReference type="HOGENOM" id="CLU_066678_0_0_1"/>
<feature type="region of interest" description="Disordered" evidence="1">
    <location>
        <begin position="329"/>
        <end position="356"/>
    </location>
</feature>
<reference evidence="3 4" key="1">
    <citation type="submission" date="2014-04" db="EMBL/GenBank/DDBJ databases">
        <title>Evolutionary Origins and Diversification of the Mycorrhizal Mutualists.</title>
        <authorList>
            <consortium name="DOE Joint Genome Institute"/>
            <consortium name="Mycorrhizal Genomics Consortium"/>
            <person name="Kohler A."/>
            <person name="Kuo A."/>
            <person name="Nagy L.G."/>
            <person name="Floudas D."/>
            <person name="Copeland A."/>
            <person name="Barry K.W."/>
            <person name="Cichocki N."/>
            <person name="Veneault-Fourrey C."/>
            <person name="LaButti K."/>
            <person name="Lindquist E.A."/>
            <person name="Lipzen A."/>
            <person name="Lundell T."/>
            <person name="Morin E."/>
            <person name="Murat C."/>
            <person name="Riley R."/>
            <person name="Ohm R."/>
            <person name="Sun H."/>
            <person name="Tunlid A."/>
            <person name="Henrissat B."/>
            <person name="Grigoriev I.V."/>
            <person name="Hibbett D.S."/>
            <person name="Martin F."/>
        </authorList>
    </citation>
    <scope>NUCLEOTIDE SEQUENCE [LARGE SCALE GENOMIC DNA]</scope>
    <source>
        <strain evidence="3 4">FD-317 M1</strain>
    </source>
</reference>
<feature type="region of interest" description="Disordered" evidence="1">
    <location>
        <begin position="132"/>
        <end position="185"/>
    </location>
</feature>
<dbReference type="AlphaFoldDB" id="A0A0D0D491"/>
<name>A0A0D0D491_9AGAR</name>
<accession>A0A0D0D491</accession>
<protein>
    <submittedName>
        <fullName evidence="3">Unplaced genomic scaffold GYMLUscaffold_14, whole genome shotgun sequence</fullName>
    </submittedName>
</protein>
<keyword evidence="4" id="KW-1185">Reference proteome</keyword>
<organism evidence="3 4">
    <name type="scientific">Collybiopsis luxurians FD-317 M1</name>
    <dbReference type="NCBI Taxonomy" id="944289"/>
    <lineage>
        <taxon>Eukaryota</taxon>
        <taxon>Fungi</taxon>
        <taxon>Dikarya</taxon>
        <taxon>Basidiomycota</taxon>
        <taxon>Agaricomycotina</taxon>
        <taxon>Agaricomycetes</taxon>
        <taxon>Agaricomycetidae</taxon>
        <taxon>Agaricales</taxon>
        <taxon>Marasmiineae</taxon>
        <taxon>Omphalotaceae</taxon>
        <taxon>Collybiopsis</taxon>
        <taxon>Collybiopsis luxurians</taxon>
    </lineage>
</organism>
<evidence type="ECO:0000313" key="4">
    <source>
        <dbReference type="Proteomes" id="UP000053593"/>
    </source>
</evidence>
<feature type="transmembrane region" description="Helical" evidence="2">
    <location>
        <begin position="40"/>
        <end position="62"/>
    </location>
</feature>
<evidence type="ECO:0000256" key="2">
    <source>
        <dbReference type="SAM" id="Phobius"/>
    </source>
</evidence>
<gene>
    <name evidence="3" type="ORF">GYMLUDRAFT_259176</name>
</gene>
<dbReference type="EMBL" id="KN834762">
    <property type="protein sequence ID" value="KIK64168.1"/>
    <property type="molecule type" value="Genomic_DNA"/>
</dbReference>
<keyword evidence="2" id="KW-0472">Membrane</keyword>
<sequence length="356" mass="39392">MQYTYTQGIIVPSTTTQFVHKAVTTEFVRLSKRNTSTSEITGLAIGCGAAVVAIILKCMWILHKRKVVPRKAPAVAIGADASPPGVGATYIQGPSWPPPQAFFEPPVSHMQMVPELMQGSITPYTLRPAWPPEEESTTFRPTWPPPEESTTVTEQMQGTITPYTLRPAWPPEEVSTTPRPSWPPPEESIIVPQGSITPYTLRQAWPGESTTLLDQMQGSITPHTLRPAWPGELTTVPDQERTIHSQVPEIERELENVPNDPFLDVEDAAQQSRLIAIPLESQNAENQVPPAVSGEEQGPVPGAVEGDTAAELREVRQKMVEMMARMRHLEDQIDSERGQILDEPPPDYTDLQVHSR</sequence>
<feature type="region of interest" description="Disordered" evidence="1">
    <location>
        <begin position="284"/>
        <end position="307"/>
    </location>
</feature>
<keyword evidence="2" id="KW-1133">Transmembrane helix</keyword>
<dbReference type="Proteomes" id="UP000053593">
    <property type="component" value="Unassembled WGS sequence"/>
</dbReference>
<evidence type="ECO:0000256" key="1">
    <source>
        <dbReference type="SAM" id="MobiDB-lite"/>
    </source>
</evidence>